<keyword evidence="2" id="KW-1185">Reference proteome</keyword>
<dbReference type="AlphaFoldDB" id="A0A267DR45"/>
<gene>
    <name evidence="1" type="ORF">BOX15_Mlig011418g2</name>
</gene>
<dbReference type="Proteomes" id="UP000215902">
    <property type="component" value="Unassembled WGS sequence"/>
</dbReference>
<sequence length="208" mass="23627">GLFAALFYTAFVQPIRQNRCNTALHTDRQKISPQQIKCLLRTMGTLMFYFVLLPEAVLALVLSDNVTATGTLVDRRVRTGAVSSDAVLSISGSFGCNLSHIVSCWELDEANMTRVSRGFYLPIRQHLQQAHLPESFSQMLMILVSFLVTHLIRGRGIWEVDHRLLLQQNELIRLNEQRLVEQRRSAGLVINAQNTDSRADGWRKNKHV</sequence>
<comment type="caution">
    <text evidence="1">The sequence shown here is derived from an EMBL/GenBank/DDBJ whole genome shotgun (WGS) entry which is preliminary data.</text>
</comment>
<feature type="non-terminal residue" evidence="1">
    <location>
        <position position="1"/>
    </location>
</feature>
<evidence type="ECO:0000313" key="1">
    <source>
        <dbReference type="EMBL" id="PAA51039.1"/>
    </source>
</evidence>
<evidence type="ECO:0000313" key="2">
    <source>
        <dbReference type="Proteomes" id="UP000215902"/>
    </source>
</evidence>
<protein>
    <submittedName>
        <fullName evidence="1">Uncharacterized protein</fullName>
    </submittedName>
</protein>
<accession>A0A267DR45</accession>
<reference evidence="1 2" key="1">
    <citation type="submission" date="2017-06" db="EMBL/GenBank/DDBJ databases">
        <title>A platform for efficient transgenesis in Macrostomum lignano, a flatworm model organism for stem cell research.</title>
        <authorList>
            <person name="Berezikov E."/>
        </authorList>
    </citation>
    <scope>NUCLEOTIDE SEQUENCE [LARGE SCALE GENOMIC DNA]</scope>
    <source>
        <strain evidence="1">DV1</strain>
        <tissue evidence="1">Whole organism</tissue>
    </source>
</reference>
<proteinExistence type="predicted"/>
<organism evidence="1 2">
    <name type="scientific">Macrostomum lignano</name>
    <dbReference type="NCBI Taxonomy" id="282301"/>
    <lineage>
        <taxon>Eukaryota</taxon>
        <taxon>Metazoa</taxon>
        <taxon>Spiralia</taxon>
        <taxon>Lophotrochozoa</taxon>
        <taxon>Platyhelminthes</taxon>
        <taxon>Rhabditophora</taxon>
        <taxon>Macrostomorpha</taxon>
        <taxon>Macrostomida</taxon>
        <taxon>Macrostomidae</taxon>
        <taxon>Macrostomum</taxon>
    </lineage>
</organism>
<name>A0A267DR45_9PLAT</name>
<dbReference type="EMBL" id="NIVC01003514">
    <property type="protein sequence ID" value="PAA51039.1"/>
    <property type="molecule type" value="Genomic_DNA"/>
</dbReference>